<dbReference type="InterPro" id="IPR002885">
    <property type="entry name" value="PPR_rpt"/>
</dbReference>
<evidence type="ECO:0000256" key="4">
    <source>
        <dbReference type="PROSITE-ProRule" id="PRU00708"/>
    </source>
</evidence>
<dbReference type="SUPFAM" id="SSF48452">
    <property type="entry name" value="TPR-like"/>
    <property type="match status" value="1"/>
</dbReference>
<protein>
    <recommendedName>
        <fullName evidence="2">Pentatricopeptide repeat-containing protein 2, mitochondrial</fullName>
    </recommendedName>
</protein>
<feature type="non-terminal residue" evidence="5">
    <location>
        <position position="475"/>
    </location>
</feature>
<name>A0A8J4WVA7_CLAMG</name>
<dbReference type="PROSITE" id="PS51375">
    <property type="entry name" value="PPR"/>
    <property type="match status" value="1"/>
</dbReference>
<dbReference type="GO" id="GO:0007005">
    <property type="term" value="P:mitochondrion organization"/>
    <property type="evidence" value="ECO:0007669"/>
    <property type="project" value="TreeGrafter"/>
</dbReference>
<dbReference type="PANTHER" id="PTHR14700:SF0">
    <property type="entry name" value="PENTATRICOPEPTIDE REPEAT-CONTAINING PROTEIN 2, MITOCHONDRIAL"/>
    <property type="match status" value="1"/>
</dbReference>
<dbReference type="InterPro" id="IPR034629">
    <property type="entry name" value="PTCD2"/>
</dbReference>
<sequence>MTSFCWNRKIGEKVSKAAVQQFEADSANVEDNIELEGVDWLHAIKRKREVLLEDCTTKSKRLRDEGTLLAEQSKHLQALRKWDEAIQLTPKEANLYEMKSQVLTILQEVFPAVQAAEMAVKLRPMWWEAWQTLGRAQLNLGEIELAVRSFQVALHLHPLERTLWEEDLRWALHLQEQKHTVQQKSIQDDQTQQFMNEVPELQQDYEDFESDAVIAACTAVADRQKRALSKKNVIVDVQDATKELDIRNSDIIPSKHILVKARRLKGFFPDCTSFNLAIDLLFSKGQYEGALELMWEMKAQGVAFNKDTFTLAFATCYKLNTPKSYEICLALLEEGQAKGSFIPRHAYCIAVAFALKQDDVEQAQSIYSQIMNTDSRLCQNLRVLLLATAGSIKDAASVLTAALLSSSLVFVKKPDFCQEVVDVLRERSEGGPWRVQVEHLVKQLQEAGVNAFEELGHKIIIVGKSNTLPQVGVYN</sequence>
<dbReference type="EMBL" id="QNUK01000502">
    <property type="protein sequence ID" value="KAF5892427.1"/>
    <property type="molecule type" value="Genomic_DNA"/>
</dbReference>
<proteinExistence type="inferred from homology"/>
<reference evidence="5" key="1">
    <citation type="submission" date="2020-07" db="EMBL/GenBank/DDBJ databases">
        <title>Clarias magur genome sequencing, assembly and annotation.</title>
        <authorList>
            <person name="Kushwaha B."/>
            <person name="Kumar R."/>
            <person name="Das P."/>
            <person name="Joshi C.G."/>
            <person name="Kumar D."/>
            <person name="Nagpure N.S."/>
            <person name="Pandey M."/>
            <person name="Agarwal S."/>
            <person name="Srivastava S."/>
            <person name="Singh M."/>
            <person name="Sahoo L."/>
            <person name="Jayasankar P."/>
            <person name="Meher P.K."/>
            <person name="Koringa P.G."/>
            <person name="Iquebal M.A."/>
            <person name="Das S.P."/>
            <person name="Bit A."/>
            <person name="Patnaik S."/>
            <person name="Patel N."/>
            <person name="Shah T.M."/>
            <person name="Hinsu A."/>
            <person name="Jena J.K."/>
        </authorList>
    </citation>
    <scope>NUCLEOTIDE SEQUENCE</scope>
    <source>
        <strain evidence="5">CIFAMagur01</strain>
        <tissue evidence="5">Testis</tissue>
    </source>
</reference>
<dbReference type="PANTHER" id="PTHR14700">
    <property type="entry name" value="PENTATRICOPEPTIDE REPEAT-CONTAINING PROTEIN 2, MITOCHONDRIAL"/>
    <property type="match status" value="1"/>
</dbReference>
<comment type="similarity">
    <text evidence="1">Belongs to the PTCD2 family.</text>
</comment>
<accession>A0A8J4WVA7</accession>
<dbReference type="GO" id="GO:0050684">
    <property type="term" value="P:regulation of mRNA processing"/>
    <property type="evidence" value="ECO:0007669"/>
    <property type="project" value="InterPro"/>
</dbReference>
<dbReference type="GO" id="GO:0005739">
    <property type="term" value="C:mitochondrion"/>
    <property type="evidence" value="ECO:0007669"/>
    <property type="project" value="InterPro"/>
</dbReference>
<dbReference type="AlphaFoldDB" id="A0A8J4WVA7"/>
<keyword evidence="6" id="KW-1185">Reference proteome</keyword>
<evidence type="ECO:0000313" key="5">
    <source>
        <dbReference type="EMBL" id="KAF5892427.1"/>
    </source>
</evidence>
<dbReference type="GO" id="GO:0003723">
    <property type="term" value="F:RNA binding"/>
    <property type="evidence" value="ECO:0007669"/>
    <property type="project" value="TreeGrafter"/>
</dbReference>
<dbReference type="PROSITE" id="PS50005">
    <property type="entry name" value="TPR"/>
    <property type="match status" value="2"/>
</dbReference>
<dbReference type="Gene3D" id="1.25.40.10">
    <property type="entry name" value="Tetratricopeptide repeat domain"/>
    <property type="match status" value="2"/>
</dbReference>
<keyword evidence="3" id="KW-0802">TPR repeat</keyword>
<comment type="caution">
    <text evidence="5">The sequence shown here is derived from an EMBL/GenBank/DDBJ whole genome shotgun (WGS) entry which is preliminary data.</text>
</comment>
<evidence type="ECO:0000256" key="3">
    <source>
        <dbReference type="PROSITE-ProRule" id="PRU00339"/>
    </source>
</evidence>
<evidence type="ECO:0000313" key="6">
    <source>
        <dbReference type="Proteomes" id="UP000727407"/>
    </source>
</evidence>
<dbReference type="InterPro" id="IPR019734">
    <property type="entry name" value="TPR_rpt"/>
</dbReference>
<feature type="repeat" description="TPR" evidence="3">
    <location>
        <begin position="59"/>
        <end position="92"/>
    </location>
</feature>
<dbReference type="Proteomes" id="UP000727407">
    <property type="component" value="Unassembled WGS sequence"/>
</dbReference>
<dbReference type="InterPro" id="IPR011990">
    <property type="entry name" value="TPR-like_helical_dom_sf"/>
</dbReference>
<evidence type="ECO:0000256" key="1">
    <source>
        <dbReference type="ARBA" id="ARBA00008677"/>
    </source>
</evidence>
<gene>
    <name evidence="5" type="primary">ttc33</name>
    <name evidence="5" type="ORF">DAT39_017868</name>
</gene>
<dbReference type="OrthoDB" id="2423701at2759"/>
<organism evidence="5 6">
    <name type="scientific">Clarias magur</name>
    <name type="common">Asian catfish</name>
    <name type="synonym">Macropteronotus magur</name>
    <dbReference type="NCBI Taxonomy" id="1594786"/>
    <lineage>
        <taxon>Eukaryota</taxon>
        <taxon>Metazoa</taxon>
        <taxon>Chordata</taxon>
        <taxon>Craniata</taxon>
        <taxon>Vertebrata</taxon>
        <taxon>Euteleostomi</taxon>
        <taxon>Actinopterygii</taxon>
        <taxon>Neopterygii</taxon>
        <taxon>Teleostei</taxon>
        <taxon>Ostariophysi</taxon>
        <taxon>Siluriformes</taxon>
        <taxon>Clariidae</taxon>
        <taxon>Clarias</taxon>
    </lineage>
</organism>
<feature type="repeat" description="PPR" evidence="4">
    <location>
        <begin position="270"/>
        <end position="304"/>
    </location>
</feature>
<feature type="repeat" description="TPR" evidence="3">
    <location>
        <begin position="127"/>
        <end position="160"/>
    </location>
</feature>
<evidence type="ECO:0000256" key="2">
    <source>
        <dbReference type="ARBA" id="ARBA00014675"/>
    </source>
</evidence>